<proteinExistence type="predicted"/>
<keyword evidence="2" id="KW-1185">Reference proteome</keyword>
<protein>
    <submittedName>
        <fullName evidence="1">AAA family ATPase</fullName>
    </submittedName>
</protein>
<evidence type="ECO:0000313" key="1">
    <source>
        <dbReference type="EMBL" id="MBP2622914.1"/>
    </source>
</evidence>
<dbReference type="EMBL" id="PRDG01000002">
    <property type="protein sequence ID" value="MBP2622914.1"/>
    <property type="molecule type" value="Genomic_DNA"/>
</dbReference>
<reference evidence="1 2" key="1">
    <citation type="submission" date="2018-02" db="EMBL/GenBank/DDBJ databases">
        <title>Draft genome sequence of Streptococcus oricebi CCUG 70868T type strain.</title>
        <authorList>
            <person name="Mendez V."/>
            <person name="Salva-Serra F."/>
            <person name="Jaen-Luchoro D."/>
            <person name="Gonzales-Siles L."/>
            <person name="Karlsson R."/>
            <person name="Engstrom-Jakobsson H."/>
            <person name="Busquets A."/>
            <person name="Gomila M."/>
            <person name="Pineiro-Iglesias B."/>
            <person name="Bennasar-Figueras A."/>
            <person name="Seeger M."/>
            <person name="Moore E."/>
        </authorList>
    </citation>
    <scope>NUCLEOTIDE SEQUENCE [LARGE SCALE GENOMIC DNA]</scope>
    <source>
        <strain evidence="1 2">CCUG 70868</strain>
    </source>
</reference>
<organism evidence="1 2">
    <name type="scientific">Streptococcus oricebi</name>
    <dbReference type="NCBI Taxonomy" id="1547447"/>
    <lineage>
        <taxon>Bacteria</taxon>
        <taxon>Bacillati</taxon>
        <taxon>Bacillota</taxon>
        <taxon>Bacilli</taxon>
        <taxon>Lactobacillales</taxon>
        <taxon>Streptococcaceae</taxon>
        <taxon>Streptococcus</taxon>
    </lineage>
</organism>
<gene>
    <name evidence="1" type="ORF">C4K46_03065</name>
</gene>
<dbReference type="Proteomes" id="UP001519296">
    <property type="component" value="Unassembled WGS sequence"/>
</dbReference>
<name>A0ABS5B260_9STRE</name>
<dbReference type="Gene3D" id="3.40.50.300">
    <property type="entry name" value="P-loop containing nucleotide triphosphate hydrolases"/>
    <property type="match status" value="1"/>
</dbReference>
<accession>A0ABS5B260</accession>
<evidence type="ECO:0000313" key="2">
    <source>
        <dbReference type="Proteomes" id="UP001519296"/>
    </source>
</evidence>
<comment type="caution">
    <text evidence="1">The sequence shown here is derived from an EMBL/GenBank/DDBJ whole genome shotgun (WGS) entry which is preliminary data.</text>
</comment>
<dbReference type="InterPro" id="IPR027417">
    <property type="entry name" value="P-loop_NTPase"/>
</dbReference>
<dbReference type="SUPFAM" id="SSF52540">
    <property type="entry name" value="P-loop containing nucleoside triphosphate hydrolases"/>
    <property type="match status" value="1"/>
</dbReference>
<sequence length="200" mass="22959">MFYCIGGSPCSGKSTIASILGEHYQLLPIKLDDLLEDFTQAARRDGAPLSNLRANRAADQIWLREPPLMFEEEWSFYEEIFPYLGHYLVENQDKTLLIEGAGLLPHLIKSLEMELSYLCITPTADFQKEHYAKREWVPYVLRASSKPQLAFENWMNRDILFAQKCREEAERLGYPSLITDGSQSVEEMAEQVTRIFGLSS</sequence>